<accession>A0AAV7IL81</accession>
<evidence type="ECO:0000256" key="1">
    <source>
        <dbReference type="ARBA" id="ARBA00022737"/>
    </source>
</evidence>
<evidence type="ECO:0000313" key="4">
    <source>
        <dbReference type="EMBL" id="KAH0551997.1"/>
    </source>
</evidence>
<organism evidence="4 5">
    <name type="scientific">Cotesia glomerata</name>
    <name type="common">Lepidopteran parasitic wasp</name>
    <name type="synonym">Apanteles glomeratus</name>
    <dbReference type="NCBI Taxonomy" id="32391"/>
    <lineage>
        <taxon>Eukaryota</taxon>
        <taxon>Metazoa</taxon>
        <taxon>Ecdysozoa</taxon>
        <taxon>Arthropoda</taxon>
        <taxon>Hexapoda</taxon>
        <taxon>Insecta</taxon>
        <taxon>Pterygota</taxon>
        <taxon>Neoptera</taxon>
        <taxon>Endopterygota</taxon>
        <taxon>Hymenoptera</taxon>
        <taxon>Apocrita</taxon>
        <taxon>Ichneumonoidea</taxon>
        <taxon>Braconidae</taxon>
        <taxon>Microgastrinae</taxon>
        <taxon>Cotesia</taxon>
    </lineage>
</organism>
<proteinExistence type="predicted"/>
<dbReference type="InterPro" id="IPR036770">
    <property type="entry name" value="Ankyrin_rpt-contain_sf"/>
</dbReference>
<keyword evidence="2 3" id="KW-0040">ANK repeat</keyword>
<dbReference type="Pfam" id="PF12796">
    <property type="entry name" value="Ank_2"/>
    <property type="match status" value="2"/>
</dbReference>
<dbReference type="Pfam" id="PF00023">
    <property type="entry name" value="Ank"/>
    <property type="match status" value="1"/>
</dbReference>
<dbReference type="Proteomes" id="UP000826195">
    <property type="component" value="Unassembled WGS sequence"/>
</dbReference>
<feature type="repeat" description="ANK" evidence="3">
    <location>
        <begin position="208"/>
        <end position="240"/>
    </location>
</feature>
<dbReference type="PANTHER" id="PTHR24198:SF165">
    <property type="entry name" value="ANKYRIN REPEAT-CONTAINING PROTEIN-RELATED"/>
    <property type="match status" value="1"/>
</dbReference>
<feature type="repeat" description="ANK" evidence="3">
    <location>
        <begin position="290"/>
        <end position="322"/>
    </location>
</feature>
<evidence type="ECO:0000256" key="3">
    <source>
        <dbReference type="PROSITE-ProRule" id="PRU00023"/>
    </source>
</evidence>
<evidence type="ECO:0008006" key="6">
    <source>
        <dbReference type="Google" id="ProtNLM"/>
    </source>
</evidence>
<sequence length="641" mass="73698">MANFNPEEDKLISGIIKGELKTVENLINPLKISNPWFSGYRYLCLATDYLQDEIITYLLSKNTPVNSPTEKFLNSPLNLAVKSNKIHTVKKFLAIGAEIDKKNLSQQNSFDIALERGNLEILEILVDHITNSNISPESYLKLLADLLESSHHKLLEKLLKKCPEIDISAAMPAKNFLCIAVQKNYYSIVELLLRRNINVNSINYSRYGSQTALYIACRIGDSKMADLLLQNGASADIKYDFYYSSAPKNVDQYNLYPIHIAIVYGYCNVVEVLLNNGEDCNKTYFTPYGTEYTALYLACEYHREEIVKLLVARGADVNFQDHRGYKPILAAVSARRNANIVKEDYNIVEFFIRNENIELDFVNMNAILTTAARRLDLDILELVLKFENLEKLVRYQLYVDLMKDRSVNSLPHLAIQFNKSLLNDQNFGKFVEVWATRGLDVNIKDQNGVTLLHKAFWYRHKMAAELLVEFGAEYNVCDKGFTPLDYAFKNNGKEDDDFEGFIDFVGQYFEKMKLLNVCINKRDYEELISRGLESKKYLSEYEKEIEGMKKYGISDDDDDDDDDDVTLYDFVTADLNKMVVLLKNEVVFESLKSGGYGDEFAQYKSVIKARFYKSLIRKKLLDQVDSDLRDIINEYSLLNNS</sequence>
<dbReference type="PROSITE" id="PS50088">
    <property type="entry name" value="ANK_REPEAT"/>
    <property type="match status" value="4"/>
</dbReference>
<dbReference type="EMBL" id="JAHXZJ010001492">
    <property type="protein sequence ID" value="KAH0551997.1"/>
    <property type="molecule type" value="Genomic_DNA"/>
</dbReference>
<evidence type="ECO:0000256" key="2">
    <source>
        <dbReference type="ARBA" id="ARBA00023043"/>
    </source>
</evidence>
<feature type="repeat" description="ANK" evidence="3">
    <location>
        <begin position="253"/>
        <end position="281"/>
    </location>
</feature>
<protein>
    <recommendedName>
        <fullName evidence="6">Ankyrin repeat protein</fullName>
    </recommendedName>
</protein>
<dbReference type="AlphaFoldDB" id="A0AAV7IL81"/>
<dbReference type="SMART" id="SM00248">
    <property type="entry name" value="ANK"/>
    <property type="match status" value="12"/>
</dbReference>
<dbReference type="PANTHER" id="PTHR24198">
    <property type="entry name" value="ANKYRIN REPEAT AND PROTEIN KINASE DOMAIN-CONTAINING PROTEIN"/>
    <property type="match status" value="1"/>
</dbReference>
<gene>
    <name evidence="4" type="ORF">KQX54_004028</name>
</gene>
<dbReference type="PROSITE" id="PS50297">
    <property type="entry name" value="ANK_REP_REGION"/>
    <property type="match status" value="3"/>
</dbReference>
<keyword evidence="5" id="KW-1185">Reference proteome</keyword>
<keyword evidence="1" id="KW-0677">Repeat</keyword>
<reference evidence="4 5" key="1">
    <citation type="journal article" date="2021" name="J. Hered.">
        <title>A chromosome-level genome assembly of the parasitoid wasp, Cotesia glomerata (Hymenoptera: Braconidae).</title>
        <authorList>
            <person name="Pinto B.J."/>
            <person name="Weis J.J."/>
            <person name="Gamble T."/>
            <person name="Ode P.J."/>
            <person name="Paul R."/>
            <person name="Zaspel J.M."/>
        </authorList>
    </citation>
    <scope>NUCLEOTIDE SEQUENCE [LARGE SCALE GENOMIC DNA]</scope>
    <source>
        <strain evidence="4">CgM1</strain>
    </source>
</reference>
<dbReference type="SUPFAM" id="SSF48403">
    <property type="entry name" value="Ankyrin repeat"/>
    <property type="match status" value="1"/>
</dbReference>
<feature type="repeat" description="ANK" evidence="3">
    <location>
        <begin position="447"/>
        <end position="479"/>
    </location>
</feature>
<name>A0AAV7IL81_COTGL</name>
<dbReference type="Gene3D" id="1.25.40.20">
    <property type="entry name" value="Ankyrin repeat-containing domain"/>
    <property type="match status" value="3"/>
</dbReference>
<dbReference type="InterPro" id="IPR002110">
    <property type="entry name" value="Ankyrin_rpt"/>
</dbReference>
<comment type="caution">
    <text evidence="4">The sequence shown here is derived from an EMBL/GenBank/DDBJ whole genome shotgun (WGS) entry which is preliminary data.</text>
</comment>
<evidence type="ECO:0000313" key="5">
    <source>
        <dbReference type="Proteomes" id="UP000826195"/>
    </source>
</evidence>